<name>A0A9D4GKT5_DREPO</name>
<evidence type="ECO:0000313" key="2">
    <source>
        <dbReference type="Proteomes" id="UP000828390"/>
    </source>
</evidence>
<accession>A0A9D4GKT5</accession>
<organism evidence="1 2">
    <name type="scientific">Dreissena polymorpha</name>
    <name type="common">Zebra mussel</name>
    <name type="synonym">Mytilus polymorpha</name>
    <dbReference type="NCBI Taxonomy" id="45954"/>
    <lineage>
        <taxon>Eukaryota</taxon>
        <taxon>Metazoa</taxon>
        <taxon>Spiralia</taxon>
        <taxon>Lophotrochozoa</taxon>
        <taxon>Mollusca</taxon>
        <taxon>Bivalvia</taxon>
        <taxon>Autobranchia</taxon>
        <taxon>Heteroconchia</taxon>
        <taxon>Euheterodonta</taxon>
        <taxon>Imparidentia</taxon>
        <taxon>Neoheterodontei</taxon>
        <taxon>Myida</taxon>
        <taxon>Dreissenoidea</taxon>
        <taxon>Dreissenidae</taxon>
        <taxon>Dreissena</taxon>
    </lineage>
</organism>
<dbReference type="AlphaFoldDB" id="A0A9D4GKT5"/>
<reference evidence="1" key="2">
    <citation type="submission" date="2020-11" db="EMBL/GenBank/DDBJ databases">
        <authorList>
            <person name="McCartney M.A."/>
            <person name="Auch B."/>
            <person name="Kono T."/>
            <person name="Mallez S."/>
            <person name="Becker A."/>
            <person name="Gohl D.M."/>
            <person name="Silverstein K.A.T."/>
            <person name="Koren S."/>
            <person name="Bechman K.B."/>
            <person name="Herman A."/>
            <person name="Abrahante J.E."/>
            <person name="Garbe J."/>
        </authorList>
    </citation>
    <scope>NUCLEOTIDE SEQUENCE</scope>
    <source>
        <strain evidence="1">Duluth1</strain>
        <tissue evidence="1">Whole animal</tissue>
    </source>
</reference>
<dbReference type="Proteomes" id="UP000828390">
    <property type="component" value="Unassembled WGS sequence"/>
</dbReference>
<evidence type="ECO:0000313" key="1">
    <source>
        <dbReference type="EMBL" id="KAH3816945.1"/>
    </source>
</evidence>
<gene>
    <name evidence="1" type="ORF">DPMN_118470</name>
</gene>
<sequence>MCLLQGLDSQWRSINLRASKANRGASGGPNTRVFHPAIPDIRAYPFTATVTSTQHSNTSQGHADIQLATSDVPQHLTFGHPSIGNLQTMPTVDNHMDDSSSSDDDSGFTFPQAVHAHARDIIPGTGQLFAEPISTPIMSQIKKSVCKDIWKNKYVEMALLLP</sequence>
<dbReference type="EMBL" id="JAIWYP010000005">
    <property type="protein sequence ID" value="KAH3816945.1"/>
    <property type="molecule type" value="Genomic_DNA"/>
</dbReference>
<proteinExistence type="predicted"/>
<comment type="caution">
    <text evidence="1">The sequence shown here is derived from an EMBL/GenBank/DDBJ whole genome shotgun (WGS) entry which is preliminary data.</text>
</comment>
<protein>
    <submittedName>
        <fullName evidence="1">Uncharacterized protein</fullName>
    </submittedName>
</protein>
<keyword evidence="2" id="KW-1185">Reference proteome</keyword>
<reference evidence="1" key="1">
    <citation type="journal article" date="2019" name="bioRxiv">
        <title>The Genome of the Zebra Mussel, Dreissena polymorpha: A Resource for Invasive Species Research.</title>
        <authorList>
            <person name="McCartney M.A."/>
            <person name="Auch B."/>
            <person name="Kono T."/>
            <person name="Mallez S."/>
            <person name="Zhang Y."/>
            <person name="Obille A."/>
            <person name="Becker A."/>
            <person name="Abrahante J.E."/>
            <person name="Garbe J."/>
            <person name="Badalamenti J.P."/>
            <person name="Herman A."/>
            <person name="Mangelson H."/>
            <person name="Liachko I."/>
            <person name="Sullivan S."/>
            <person name="Sone E.D."/>
            <person name="Koren S."/>
            <person name="Silverstein K.A.T."/>
            <person name="Beckman K.B."/>
            <person name="Gohl D.M."/>
        </authorList>
    </citation>
    <scope>NUCLEOTIDE SEQUENCE</scope>
    <source>
        <strain evidence="1">Duluth1</strain>
        <tissue evidence="1">Whole animal</tissue>
    </source>
</reference>